<sequence>MASAKVRLDHAGIAEVLRSGEVRAALDDLAGTVAGNASSSPEWQRYAARGEVRVASYTTDRAAAAVTLAHPGGLGMQAKHGTLTRAAGAAGLEVRERG</sequence>
<dbReference type="Proteomes" id="UP000638648">
    <property type="component" value="Unassembled WGS sequence"/>
</dbReference>
<dbReference type="EMBL" id="JADBEM010000001">
    <property type="protein sequence ID" value="MBE1606247.1"/>
    <property type="molecule type" value="Genomic_DNA"/>
</dbReference>
<name>A0A927MTX5_9ACTN</name>
<proteinExistence type="predicted"/>
<gene>
    <name evidence="1" type="ORF">HEB94_003095</name>
</gene>
<organism evidence="1 2">
    <name type="scientific">Actinopolymorpha pittospori</name>
    <dbReference type="NCBI Taxonomy" id="648752"/>
    <lineage>
        <taxon>Bacteria</taxon>
        <taxon>Bacillati</taxon>
        <taxon>Actinomycetota</taxon>
        <taxon>Actinomycetes</taxon>
        <taxon>Propionibacteriales</taxon>
        <taxon>Actinopolymorphaceae</taxon>
        <taxon>Actinopolymorpha</taxon>
    </lineage>
</organism>
<evidence type="ECO:0000313" key="1">
    <source>
        <dbReference type="EMBL" id="MBE1606247.1"/>
    </source>
</evidence>
<comment type="caution">
    <text evidence="1">The sequence shown here is derived from an EMBL/GenBank/DDBJ whole genome shotgun (WGS) entry which is preliminary data.</text>
</comment>
<keyword evidence="2" id="KW-1185">Reference proteome</keyword>
<dbReference type="AlphaFoldDB" id="A0A927MTX5"/>
<evidence type="ECO:0000313" key="2">
    <source>
        <dbReference type="Proteomes" id="UP000638648"/>
    </source>
</evidence>
<reference evidence="1" key="1">
    <citation type="submission" date="2020-10" db="EMBL/GenBank/DDBJ databases">
        <title>Sequencing the genomes of 1000 actinobacteria strains.</title>
        <authorList>
            <person name="Klenk H.-P."/>
        </authorList>
    </citation>
    <scope>NUCLEOTIDE SEQUENCE</scope>
    <source>
        <strain evidence="1">DSM 45354</strain>
    </source>
</reference>
<dbReference type="RefSeq" id="WP_192750409.1">
    <property type="nucleotide sequence ID" value="NZ_BAABJL010000011.1"/>
</dbReference>
<accession>A0A927MTX5</accession>
<protein>
    <submittedName>
        <fullName evidence="1">Uncharacterized protein</fullName>
    </submittedName>
</protein>